<keyword evidence="1" id="KW-1133">Transmembrane helix</keyword>
<dbReference type="PANTHER" id="PTHR35804:SF1">
    <property type="entry name" value="LYSINE EXPORTER LYSO"/>
    <property type="match status" value="1"/>
</dbReference>
<feature type="transmembrane region" description="Helical" evidence="1">
    <location>
        <begin position="72"/>
        <end position="98"/>
    </location>
</feature>
<dbReference type="AlphaFoldDB" id="A0A151AE33"/>
<feature type="transmembrane region" description="Helical" evidence="1">
    <location>
        <begin position="43"/>
        <end position="60"/>
    </location>
</feature>
<dbReference type="InterPro" id="IPR005642">
    <property type="entry name" value="LysO"/>
</dbReference>
<organism evidence="2 3">
    <name type="scientific">Halalkalicoccus paucihalophilus</name>
    <dbReference type="NCBI Taxonomy" id="1008153"/>
    <lineage>
        <taxon>Archaea</taxon>
        <taxon>Methanobacteriati</taxon>
        <taxon>Methanobacteriota</taxon>
        <taxon>Stenosarchaea group</taxon>
        <taxon>Halobacteria</taxon>
        <taxon>Halobacteriales</taxon>
        <taxon>Halococcaceae</taxon>
        <taxon>Halalkalicoccus</taxon>
    </lineage>
</organism>
<keyword evidence="1" id="KW-0472">Membrane</keyword>
<dbReference type="PATRIC" id="fig|1008153.3.peg.2636"/>
<dbReference type="Pfam" id="PF03956">
    <property type="entry name" value="Lys_export"/>
    <property type="match status" value="1"/>
</dbReference>
<feature type="transmembrane region" description="Helical" evidence="1">
    <location>
        <begin position="16"/>
        <end position="37"/>
    </location>
</feature>
<evidence type="ECO:0000313" key="2">
    <source>
        <dbReference type="EMBL" id="KYH25909.1"/>
    </source>
</evidence>
<gene>
    <name evidence="2" type="ORF">HAPAU_25870</name>
</gene>
<dbReference type="RefSeq" id="WP_245634093.1">
    <property type="nucleotide sequence ID" value="NZ_LTAZ01000005.1"/>
</dbReference>
<dbReference type="Proteomes" id="UP000075321">
    <property type="component" value="Unassembled WGS sequence"/>
</dbReference>
<dbReference type="GO" id="GO:0015661">
    <property type="term" value="F:L-lysine efflux transmembrane transporter activity"/>
    <property type="evidence" value="ECO:0007669"/>
    <property type="project" value="InterPro"/>
</dbReference>
<feature type="transmembrane region" description="Helical" evidence="1">
    <location>
        <begin position="189"/>
        <end position="208"/>
    </location>
</feature>
<dbReference type="GO" id="GO:0005886">
    <property type="term" value="C:plasma membrane"/>
    <property type="evidence" value="ECO:0007669"/>
    <property type="project" value="TreeGrafter"/>
</dbReference>
<evidence type="ECO:0000313" key="3">
    <source>
        <dbReference type="Proteomes" id="UP000075321"/>
    </source>
</evidence>
<sequence length="210" mass="21628">MTTAVTDGFDRETTGIIFGSLAVGFVLSSIAFPPWVLTRLEPVSVYALWLLLFGVGLAVGSDTGSLGYVRRLGWGVFLIPVAVALGSVVGGVLVGAVIGLPVSHGAAVAAGFGWYSYAGVVLFEVGGSKLGAIAFLANLFRELLTFLVVPPVVKYLNGITSVSVGGATTMDVTLPLIRTAAGDEFVVPALINGIVLAAFAVVLIPLFMQL</sequence>
<evidence type="ECO:0000256" key="1">
    <source>
        <dbReference type="SAM" id="Phobius"/>
    </source>
</evidence>
<keyword evidence="3" id="KW-1185">Reference proteome</keyword>
<protein>
    <recommendedName>
        <fullName evidence="4">Lysine exporter LysO</fullName>
    </recommendedName>
</protein>
<dbReference type="EMBL" id="LTAZ01000005">
    <property type="protein sequence ID" value="KYH25909.1"/>
    <property type="molecule type" value="Genomic_DNA"/>
</dbReference>
<keyword evidence="1" id="KW-0812">Transmembrane</keyword>
<evidence type="ECO:0008006" key="4">
    <source>
        <dbReference type="Google" id="ProtNLM"/>
    </source>
</evidence>
<proteinExistence type="predicted"/>
<reference evidence="2 3" key="1">
    <citation type="submission" date="2016-02" db="EMBL/GenBank/DDBJ databases">
        <title>Genome sequence of Halalkalicoccus paucihalophilus DSM 24557.</title>
        <authorList>
            <person name="Poehlein A."/>
            <person name="Daniel R."/>
        </authorList>
    </citation>
    <scope>NUCLEOTIDE SEQUENCE [LARGE SCALE GENOMIC DNA]</scope>
    <source>
        <strain evidence="2 3">DSM 24557</strain>
    </source>
</reference>
<dbReference type="PANTHER" id="PTHR35804">
    <property type="entry name" value="LYSINE EXPORTER LYSO"/>
    <property type="match status" value="1"/>
</dbReference>
<comment type="caution">
    <text evidence="2">The sequence shown here is derived from an EMBL/GenBank/DDBJ whole genome shotgun (WGS) entry which is preliminary data.</text>
</comment>
<accession>A0A151AE33</accession>
<name>A0A151AE33_9EURY</name>